<sequence>MKIGHVIISFHSISFIFLGYTRYLFIFANFTNCRKTVLTRSKIYQGMNGGNDFK</sequence>
<keyword evidence="1" id="KW-0812">Transmembrane</keyword>
<reference evidence="2 3" key="1">
    <citation type="journal article" date="2020" name="IScience">
        <title>Genome Sequencing of the Endangered Kingdonia uniflora (Circaeasteraceae, Ranunculales) Reveals Potential Mechanisms of Evolutionary Specialization.</title>
        <authorList>
            <person name="Sun Y."/>
            <person name="Deng T."/>
            <person name="Zhang A."/>
            <person name="Moore M.J."/>
            <person name="Landis J.B."/>
            <person name="Lin N."/>
            <person name="Zhang H."/>
            <person name="Zhang X."/>
            <person name="Huang J."/>
            <person name="Zhang X."/>
            <person name="Sun H."/>
            <person name="Wang H."/>
        </authorList>
    </citation>
    <scope>NUCLEOTIDE SEQUENCE [LARGE SCALE GENOMIC DNA]</scope>
    <source>
        <strain evidence="2">TB1705</strain>
        <tissue evidence="2">Leaf</tissue>
    </source>
</reference>
<dbReference type="AlphaFoldDB" id="A0A7J7NDY6"/>
<keyword evidence="1" id="KW-0472">Membrane</keyword>
<proteinExistence type="predicted"/>
<keyword evidence="3" id="KW-1185">Reference proteome</keyword>
<evidence type="ECO:0000313" key="2">
    <source>
        <dbReference type="EMBL" id="KAF6165357.1"/>
    </source>
</evidence>
<dbReference type="EMBL" id="JACGCM010000854">
    <property type="protein sequence ID" value="KAF6165357.1"/>
    <property type="molecule type" value="Genomic_DNA"/>
</dbReference>
<name>A0A7J7NDY6_9MAGN</name>
<feature type="transmembrane region" description="Helical" evidence="1">
    <location>
        <begin position="6"/>
        <end position="25"/>
    </location>
</feature>
<accession>A0A7J7NDY6</accession>
<comment type="caution">
    <text evidence="2">The sequence shown here is derived from an EMBL/GenBank/DDBJ whole genome shotgun (WGS) entry which is preliminary data.</text>
</comment>
<evidence type="ECO:0000256" key="1">
    <source>
        <dbReference type="SAM" id="Phobius"/>
    </source>
</evidence>
<keyword evidence="1" id="KW-1133">Transmembrane helix</keyword>
<protein>
    <submittedName>
        <fullName evidence="2">Uncharacterized protein</fullName>
    </submittedName>
</protein>
<gene>
    <name evidence="2" type="ORF">GIB67_018801</name>
</gene>
<dbReference type="Proteomes" id="UP000541444">
    <property type="component" value="Unassembled WGS sequence"/>
</dbReference>
<evidence type="ECO:0000313" key="3">
    <source>
        <dbReference type="Proteomes" id="UP000541444"/>
    </source>
</evidence>
<feature type="non-terminal residue" evidence="2">
    <location>
        <position position="1"/>
    </location>
</feature>
<organism evidence="2 3">
    <name type="scientific">Kingdonia uniflora</name>
    <dbReference type="NCBI Taxonomy" id="39325"/>
    <lineage>
        <taxon>Eukaryota</taxon>
        <taxon>Viridiplantae</taxon>
        <taxon>Streptophyta</taxon>
        <taxon>Embryophyta</taxon>
        <taxon>Tracheophyta</taxon>
        <taxon>Spermatophyta</taxon>
        <taxon>Magnoliopsida</taxon>
        <taxon>Ranunculales</taxon>
        <taxon>Circaeasteraceae</taxon>
        <taxon>Kingdonia</taxon>
    </lineage>
</organism>